<reference evidence="13 14" key="1">
    <citation type="submission" date="2019-09" db="EMBL/GenBank/DDBJ databases">
        <title>Actinomadura physcomitrii sp. nov., a novel actinomycete isolated from moss [Physcomitrium sphaericum (Ludw) Fuernr].</title>
        <authorList>
            <person name="Liu C."/>
            <person name="Zhuang X."/>
        </authorList>
    </citation>
    <scope>NUCLEOTIDE SEQUENCE [LARGE SCALE GENOMIC DNA]</scope>
    <source>
        <strain evidence="13 14">CYP1-1B</strain>
    </source>
</reference>
<comment type="similarity">
    <text evidence="2">Belongs to the methyltransferase superfamily. L-isoaspartyl/D-aspartyl protein methyltransferase family.</text>
</comment>
<evidence type="ECO:0000256" key="10">
    <source>
        <dbReference type="ARBA" id="ARBA00031323"/>
    </source>
</evidence>
<evidence type="ECO:0000256" key="11">
    <source>
        <dbReference type="ARBA" id="ARBA00031350"/>
    </source>
</evidence>
<evidence type="ECO:0000259" key="12">
    <source>
        <dbReference type="Pfam" id="PF14028"/>
    </source>
</evidence>
<evidence type="ECO:0000313" key="14">
    <source>
        <dbReference type="Proteomes" id="UP000483004"/>
    </source>
</evidence>
<dbReference type="CDD" id="cd02440">
    <property type="entry name" value="AdoMet_MTases"/>
    <property type="match status" value="1"/>
</dbReference>
<dbReference type="Proteomes" id="UP000483004">
    <property type="component" value="Unassembled WGS sequence"/>
</dbReference>
<keyword evidence="14" id="KW-1185">Reference proteome</keyword>
<dbReference type="EC" id="2.1.1.77" evidence="3"/>
<sequence length="698" mass="76038">MAPSNWPQYIIDFADWRQADEIAATALRPVLADAGKDGAIRRWFFVRKAPHWRLRYQVGANDARHHLADVLDDLKSDGRLIGWAAGIYEPETRAFGGRTAMEVAHQLFHHDSRNVLEYLARRRTGTPGLGARELGILLGTVMMRGAKQDWYEQGDVWAKVAHQRRADRPRMAGDAGTSARRLMTSDVSAESTLVHGGPLVDIADWISAFERAGQQLAELALRGRLERGLRAVLAHHVIFHWNRLGLTYTEQNALATLTSEVVMGTNDDGAPGLTTPGNGSNLTEVTATGTNDTAADADRLRNLLVDQLRQQGTVATEGVEAALRAVPRHTFVPASPLEEAYADQAVSTKQDGSGISISAASQPTVVAMMLEQLLVERGHRVLEIGAGTGYNAALLSHLVGEDGHVTTIDVDDDIVQGARTGLARSGARNVDVLLGDGALGHPDGAPYDRVIATVGAGDLPLTWLDQLAPDGLIVVPLRLRGGVSRSIAFAHEDGRWLSRSSEMCSFMPLRGIADDARRIIPLRPDDSVVLHVNHEQAVDEAALAEALDRPGEEAWTGVLFGGAESFEWLHLWLACSMEHALSHMRVQRSAIDHGLVKPQFGWGAMAVPDKDAFAYLTVRPVEDGDGVQRYEVGVIAHGPRAAELADRVVNAIQIWNQDYRARSVQFEIQPTETAGPTEPAPGRFAFDRPNTRLTVTWQ</sequence>
<dbReference type="InterPro" id="IPR029063">
    <property type="entry name" value="SAM-dependent_MTases_sf"/>
</dbReference>
<dbReference type="EMBL" id="WBMR01000004">
    <property type="protein sequence ID" value="KAB2388681.1"/>
    <property type="molecule type" value="Genomic_DNA"/>
</dbReference>
<gene>
    <name evidence="13" type="primary">fxlM</name>
    <name evidence="13" type="ORF">F9B16_03145</name>
</gene>
<dbReference type="GO" id="GO:0004719">
    <property type="term" value="F:protein-L-isoaspartate (D-aspartate) O-methyltransferase activity"/>
    <property type="evidence" value="ECO:0007669"/>
    <property type="project" value="UniProtKB-EC"/>
</dbReference>
<dbReference type="NCBIfam" id="TIGR03891">
    <property type="entry name" value="thiopep_ocin"/>
    <property type="match status" value="1"/>
</dbReference>
<dbReference type="NCBIfam" id="TIGR04364">
    <property type="entry name" value="methyltran_FxLD"/>
    <property type="match status" value="1"/>
</dbReference>
<dbReference type="InterPro" id="IPR000682">
    <property type="entry name" value="PCMT"/>
</dbReference>
<evidence type="ECO:0000256" key="9">
    <source>
        <dbReference type="ARBA" id="ARBA00030757"/>
    </source>
</evidence>
<dbReference type="InterPro" id="IPR027573">
    <property type="entry name" value="Methyltran_FxLD"/>
</dbReference>
<evidence type="ECO:0000256" key="7">
    <source>
        <dbReference type="ARBA" id="ARBA00022679"/>
    </source>
</evidence>
<evidence type="ECO:0000256" key="3">
    <source>
        <dbReference type="ARBA" id="ARBA00011890"/>
    </source>
</evidence>
<dbReference type="GO" id="GO:0032259">
    <property type="term" value="P:methylation"/>
    <property type="evidence" value="ECO:0007669"/>
    <property type="project" value="UniProtKB-KW"/>
</dbReference>
<dbReference type="OrthoDB" id="4035289at2"/>
<organism evidence="13 14">
    <name type="scientific">Actinomadura montaniterrae</name>
    <dbReference type="NCBI Taxonomy" id="1803903"/>
    <lineage>
        <taxon>Bacteria</taxon>
        <taxon>Bacillati</taxon>
        <taxon>Actinomycetota</taxon>
        <taxon>Actinomycetes</taxon>
        <taxon>Streptosporangiales</taxon>
        <taxon>Thermomonosporaceae</taxon>
        <taxon>Actinomadura</taxon>
    </lineage>
</organism>
<dbReference type="GO" id="GO:0005737">
    <property type="term" value="C:cytoplasm"/>
    <property type="evidence" value="ECO:0007669"/>
    <property type="project" value="UniProtKB-SubCell"/>
</dbReference>
<dbReference type="Pfam" id="PF14028">
    <property type="entry name" value="Lant_dehydr_C"/>
    <property type="match status" value="1"/>
</dbReference>
<keyword evidence="8" id="KW-0949">S-adenosyl-L-methionine</keyword>
<keyword evidence="7 13" id="KW-0808">Transferase</keyword>
<evidence type="ECO:0000256" key="8">
    <source>
        <dbReference type="ARBA" id="ARBA00022691"/>
    </source>
</evidence>
<dbReference type="InterPro" id="IPR023809">
    <property type="entry name" value="Thiopep_bacteriocin_synth_dom"/>
</dbReference>
<dbReference type="PANTHER" id="PTHR11579:SF0">
    <property type="entry name" value="PROTEIN-L-ISOASPARTATE(D-ASPARTATE) O-METHYLTRANSFERASE"/>
    <property type="match status" value="1"/>
</dbReference>
<evidence type="ECO:0000256" key="5">
    <source>
        <dbReference type="ARBA" id="ARBA00022490"/>
    </source>
</evidence>
<dbReference type="PANTHER" id="PTHR11579">
    <property type="entry name" value="PROTEIN-L-ISOASPARTATE O-METHYLTRANSFERASE"/>
    <property type="match status" value="1"/>
</dbReference>
<evidence type="ECO:0000256" key="2">
    <source>
        <dbReference type="ARBA" id="ARBA00005369"/>
    </source>
</evidence>
<dbReference type="Pfam" id="PF01135">
    <property type="entry name" value="PCMT"/>
    <property type="match status" value="1"/>
</dbReference>
<evidence type="ECO:0000256" key="6">
    <source>
        <dbReference type="ARBA" id="ARBA00022603"/>
    </source>
</evidence>
<keyword evidence="5" id="KW-0963">Cytoplasm</keyword>
<dbReference type="RefSeq" id="WP_151538275.1">
    <property type="nucleotide sequence ID" value="NZ_WBMR01000004.1"/>
</dbReference>
<protein>
    <recommendedName>
        <fullName evidence="4">Protein-L-isoaspartate O-methyltransferase</fullName>
        <ecNumber evidence="3">2.1.1.77</ecNumber>
    </recommendedName>
    <alternativeName>
        <fullName evidence="11">L-isoaspartyl protein carboxyl methyltransferase</fullName>
    </alternativeName>
    <alternativeName>
        <fullName evidence="9">Protein L-isoaspartyl methyltransferase</fullName>
    </alternativeName>
    <alternativeName>
        <fullName evidence="10">Protein-beta-aspartate methyltransferase</fullName>
    </alternativeName>
</protein>
<comment type="subcellular location">
    <subcellularLocation>
        <location evidence="1">Cytoplasm</location>
    </subcellularLocation>
</comment>
<evidence type="ECO:0000256" key="1">
    <source>
        <dbReference type="ARBA" id="ARBA00004496"/>
    </source>
</evidence>
<keyword evidence="6 13" id="KW-0489">Methyltransferase</keyword>
<dbReference type="SUPFAM" id="SSF53335">
    <property type="entry name" value="S-adenosyl-L-methionine-dependent methyltransferases"/>
    <property type="match status" value="1"/>
</dbReference>
<feature type="domain" description="Thiopeptide-type bacteriocin biosynthesis" evidence="12">
    <location>
        <begin position="9"/>
        <end position="260"/>
    </location>
</feature>
<evidence type="ECO:0000256" key="4">
    <source>
        <dbReference type="ARBA" id="ARBA00013346"/>
    </source>
</evidence>
<evidence type="ECO:0000313" key="13">
    <source>
        <dbReference type="EMBL" id="KAB2388681.1"/>
    </source>
</evidence>
<dbReference type="AlphaFoldDB" id="A0A6L3W1G8"/>
<proteinExistence type="inferred from homology"/>
<dbReference type="Gene3D" id="3.40.50.150">
    <property type="entry name" value="Vaccinia Virus protein VP39"/>
    <property type="match status" value="1"/>
</dbReference>
<name>A0A6L3W1G8_9ACTN</name>
<comment type="caution">
    <text evidence="13">The sequence shown here is derived from an EMBL/GenBank/DDBJ whole genome shotgun (WGS) entry which is preliminary data.</text>
</comment>
<accession>A0A6L3W1G8</accession>